<reference evidence="2" key="1">
    <citation type="submission" date="2020-06" db="EMBL/GenBank/DDBJ databases">
        <authorList>
            <person name="Li T."/>
            <person name="Hu X."/>
            <person name="Zhang T."/>
            <person name="Song X."/>
            <person name="Zhang H."/>
            <person name="Dai N."/>
            <person name="Sheng W."/>
            <person name="Hou X."/>
            <person name="Wei L."/>
        </authorList>
    </citation>
    <scope>NUCLEOTIDE SEQUENCE</scope>
    <source>
        <strain evidence="2">KEN1</strain>
        <tissue evidence="2">Leaf</tissue>
    </source>
</reference>
<feature type="region of interest" description="Disordered" evidence="1">
    <location>
        <begin position="37"/>
        <end position="59"/>
    </location>
</feature>
<evidence type="ECO:0000256" key="1">
    <source>
        <dbReference type="SAM" id="MobiDB-lite"/>
    </source>
</evidence>
<dbReference type="EMBL" id="JACGWN010000002">
    <property type="protein sequence ID" value="KAL0457748.1"/>
    <property type="molecule type" value="Genomic_DNA"/>
</dbReference>
<accession>A0AAW2XVQ7</accession>
<name>A0AAW2XVQ7_9LAMI</name>
<organism evidence="2">
    <name type="scientific">Sesamum latifolium</name>
    <dbReference type="NCBI Taxonomy" id="2727402"/>
    <lineage>
        <taxon>Eukaryota</taxon>
        <taxon>Viridiplantae</taxon>
        <taxon>Streptophyta</taxon>
        <taxon>Embryophyta</taxon>
        <taxon>Tracheophyta</taxon>
        <taxon>Spermatophyta</taxon>
        <taxon>Magnoliopsida</taxon>
        <taxon>eudicotyledons</taxon>
        <taxon>Gunneridae</taxon>
        <taxon>Pentapetalae</taxon>
        <taxon>asterids</taxon>
        <taxon>lamiids</taxon>
        <taxon>Lamiales</taxon>
        <taxon>Pedaliaceae</taxon>
        <taxon>Sesamum</taxon>
    </lineage>
</organism>
<evidence type="ECO:0000313" key="2">
    <source>
        <dbReference type="EMBL" id="KAL0457748.1"/>
    </source>
</evidence>
<comment type="caution">
    <text evidence="2">The sequence shown here is derived from an EMBL/GenBank/DDBJ whole genome shotgun (WGS) entry which is preliminary data.</text>
</comment>
<gene>
    <name evidence="2" type="ORF">Slati_0402000</name>
</gene>
<dbReference type="AlphaFoldDB" id="A0AAW2XVQ7"/>
<sequence length="109" mass="12217">MHSTSKLVNSSSINSWFQLQFSLSSNDTVVDVGKDLERETSHGSPTTLMNLPSPTSYLPPPTKSDLAAKIDCQEKEGFEPAYVFKKPPLEKYLARMTRYARPCGFTSKR</sequence>
<reference evidence="2" key="2">
    <citation type="journal article" date="2024" name="Plant">
        <title>Genomic evolution and insights into agronomic trait innovations of Sesamum species.</title>
        <authorList>
            <person name="Miao H."/>
            <person name="Wang L."/>
            <person name="Qu L."/>
            <person name="Liu H."/>
            <person name="Sun Y."/>
            <person name="Le M."/>
            <person name="Wang Q."/>
            <person name="Wei S."/>
            <person name="Zheng Y."/>
            <person name="Lin W."/>
            <person name="Duan Y."/>
            <person name="Cao H."/>
            <person name="Xiong S."/>
            <person name="Wang X."/>
            <person name="Wei L."/>
            <person name="Li C."/>
            <person name="Ma Q."/>
            <person name="Ju M."/>
            <person name="Zhao R."/>
            <person name="Li G."/>
            <person name="Mu C."/>
            <person name="Tian Q."/>
            <person name="Mei H."/>
            <person name="Zhang T."/>
            <person name="Gao T."/>
            <person name="Zhang H."/>
        </authorList>
    </citation>
    <scope>NUCLEOTIDE SEQUENCE</scope>
    <source>
        <strain evidence="2">KEN1</strain>
    </source>
</reference>
<proteinExistence type="predicted"/>
<protein>
    <submittedName>
        <fullName evidence="2">Uncharacterized protein</fullName>
    </submittedName>
</protein>